<feature type="region of interest" description="Disordered" evidence="1">
    <location>
        <begin position="171"/>
        <end position="199"/>
    </location>
</feature>
<organism evidence="3 4">
    <name type="scientific">Sorangium cellulosum</name>
    <name type="common">Polyangium cellulosum</name>
    <dbReference type="NCBI Taxonomy" id="56"/>
    <lineage>
        <taxon>Bacteria</taxon>
        <taxon>Pseudomonadati</taxon>
        <taxon>Myxococcota</taxon>
        <taxon>Polyangia</taxon>
        <taxon>Polyangiales</taxon>
        <taxon>Polyangiaceae</taxon>
        <taxon>Sorangium</taxon>
    </lineage>
</organism>
<gene>
    <name evidence="3" type="ORF">SOCE836_060930</name>
</gene>
<evidence type="ECO:0000256" key="1">
    <source>
        <dbReference type="SAM" id="MobiDB-lite"/>
    </source>
</evidence>
<name>A0A4P2QUX5_SORCE</name>
<dbReference type="EMBL" id="CP012672">
    <property type="protein sequence ID" value="AUX33926.1"/>
    <property type="molecule type" value="Genomic_DNA"/>
</dbReference>
<sequence>MQAGAPAAEELDREIERRLAELAALIERFTAEDGMHATAVKGMSLIRAARPSEPLHTVYKPMVCLIAQGRKQVMLADEVVAYDQPSPVQRESQRIRTPLSRSSPLRHCWRWHAGCTCGATEPRKSGAIQDERCPMSAQRTTADHLWTVLTPERQTQLVSVLSLMISRHLAAREEAADEDVGGAERANRGAPDEDRRSPP</sequence>
<feature type="compositionally biased region" description="Basic and acidic residues" evidence="1">
    <location>
        <begin position="185"/>
        <end position="199"/>
    </location>
</feature>
<evidence type="ECO:0000313" key="4">
    <source>
        <dbReference type="Proteomes" id="UP000295497"/>
    </source>
</evidence>
<dbReference type="GO" id="GO:0006355">
    <property type="term" value="P:regulation of DNA-templated transcription"/>
    <property type="evidence" value="ECO:0007669"/>
    <property type="project" value="TreeGrafter"/>
</dbReference>
<dbReference type="PANTHER" id="PTHR43436:SF1">
    <property type="entry name" value="TRANSCRIPTIONAL REGULATORY PROTEIN"/>
    <property type="match status" value="1"/>
</dbReference>
<accession>A0A4P2QUX5</accession>
<evidence type="ECO:0000313" key="3">
    <source>
        <dbReference type="EMBL" id="AUX33926.1"/>
    </source>
</evidence>
<dbReference type="Proteomes" id="UP000295497">
    <property type="component" value="Chromosome"/>
</dbReference>
<reference evidence="3 4" key="1">
    <citation type="submission" date="2015-09" db="EMBL/GenBank/DDBJ databases">
        <title>Sorangium comparison.</title>
        <authorList>
            <person name="Zaburannyi N."/>
            <person name="Bunk B."/>
            <person name="Overmann J."/>
            <person name="Mueller R."/>
        </authorList>
    </citation>
    <scope>NUCLEOTIDE SEQUENCE [LARGE SCALE GENOMIC DNA]</scope>
    <source>
        <strain evidence="3 4">So ce836</strain>
    </source>
</reference>
<protein>
    <recommendedName>
        <fullName evidence="2">Transcription regulator HTH AraC N-terminal domain-containing protein</fullName>
    </recommendedName>
</protein>
<dbReference type="RefSeq" id="WP_237244162.1">
    <property type="nucleotide sequence ID" value="NZ_CP012672.1"/>
</dbReference>
<feature type="domain" description="Transcription regulator HTH AraC N-terminal" evidence="2">
    <location>
        <begin position="39"/>
        <end position="84"/>
    </location>
</feature>
<dbReference type="AlphaFoldDB" id="A0A4P2QUX5"/>
<proteinExistence type="predicted"/>
<dbReference type="PANTHER" id="PTHR43436">
    <property type="entry name" value="ARAC-FAMILY TRANSCRIPTIONAL REGULATOR"/>
    <property type="match status" value="1"/>
</dbReference>
<dbReference type="InterPro" id="IPR009594">
    <property type="entry name" value="Tscrpt_reg_HTH_AraC_N"/>
</dbReference>
<evidence type="ECO:0000259" key="2">
    <source>
        <dbReference type="Pfam" id="PF06719"/>
    </source>
</evidence>
<dbReference type="Pfam" id="PF06719">
    <property type="entry name" value="AraC_N"/>
    <property type="match status" value="1"/>
</dbReference>